<dbReference type="EMBL" id="FOXB01000020">
    <property type="protein sequence ID" value="SFP46260.1"/>
    <property type="molecule type" value="Genomic_DNA"/>
</dbReference>
<sequence length="436" mass="51504">MSEVRFNGKDYYSSDLQRTVIVPSRDQLIVDVLKKYFIDSGMPKKSGIIFCVSVAHAKKVARLMQEHNISCKAVSGNDKKSLKYIDEYQEGKIQFLTTCSLLNEGWDSPRTSIIVMARPTMSKVLYTQQIGRGTRKYKGKEALYVIDIVDNYGGLGTFKNTPWSIHALLGVSEYKAWADVLNPDSKSHEEVILEGLYEEERKLEHIDIFTFEEKYADYLSDEQLARELYISTGTLKSWVKKKEVKPDVQIPVGKKFINYYHPSQVDKIRKFKNLKVHNDETIYEDFFEFIEEGNYSLSYKMVFILSMFKVINHNGECNLDELVTEFKKFYQYRLDNNLKIDRNKSPFENQDFINNNSKIKQNILANPFEKFERKRFMYHCKDLNNISFSTVLWNKINNKNDINKIKMIFFNDLVKYYKELDSFDIEFWKNYWIFTI</sequence>
<name>A0A1I5QJN3_9BACT</name>
<dbReference type="GO" id="GO:0005829">
    <property type="term" value="C:cytosol"/>
    <property type="evidence" value="ECO:0007669"/>
    <property type="project" value="TreeGrafter"/>
</dbReference>
<keyword evidence="2" id="KW-0547">Nucleotide-binding</keyword>
<dbReference type="Gene3D" id="3.40.50.300">
    <property type="entry name" value="P-loop containing nucleotide triphosphate hydrolases"/>
    <property type="match status" value="1"/>
</dbReference>
<feature type="domain" description="Helicase C-terminal" evidence="1">
    <location>
        <begin position="32"/>
        <end position="135"/>
    </location>
</feature>
<keyword evidence="2" id="KW-0347">Helicase</keyword>
<reference evidence="2 3" key="1">
    <citation type="submission" date="2016-10" db="EMBL/GenBank/DDBJ databases">
        <authorList>
            <person name="de Groot N.N."/>
        </authorList>
    </citation>
    <scope>NUCLEOTIDE SEQUENCE [LARGE SCALE GENOMIC DNA]</scope>
    <source>
        <strain evidence="2 3">EP1-55-1</strain>
    </source>
</reference>
<keyword evidence="2" id="KW-0378">Hydrolase</keyword>
<dbReference type="InterPro" id="IPR050742">
    <property type="entry name" value="Helicase_Restrict-Modif_Enz"/>
</dbReference>
<dbReference type="STRING" id="223786.SAMN05216234_12038"/>
<organism evidence="2 3">
    <name type="scientific">Hydrogenimonas thermophila</name>
    <dbReference type="NCBI Taxonomy" id="223786"/>
    <lineage>
        <taxon>Bacteria</taxon>
        <taxon>Pseudomonadati</taxon>
        <taxon>Campylobacterota</taxon>
        <taxon>Epsilonproteobacteria</taxon>
        <taxon>Campylobacterales</taxon>
        <taxon>Hydrogenimonadaceae</taxon>
        <taxon>Hydrogenimonas</taxon>
    </lineage>
</organism>
<dbReference type="RefSeq" id="WP_092912636.1">
    <property type="nucleotide sequence ID" value="NZ_FOXB01000020.1"/>
</dbReference>
<gene>
    <name evidence="2" type="ORF">SAMN05216234_12038</name>
</gene>
<evidence type="ECO:0000313" key="3">
    <source>
        <dbReference type="Proteomes" id="UP000199227"/>
    </source>
</evidence>
<dbReference type="OrthoDB" id="9804086at2"/>
<dbReference type="SUPFAM" id="SSF52540">
    <property type="entry name" value="P-loop containing nucleoside triphosphate hydrolases"/>
    <property type="match status" value="1"/>
</dbReference>
<keyword evidence="2" id="KW-0067">ATP-binding</keyword>
<keyword evidence="3" id="KW-1185">Reference proteome</keyword>
<evidence type="ECO:0000313" key="2">
    <source>
        <dbReference type="EMBL" id="SFP46260.1"/>
    </source>
</evidence>
<dbReference type="Pfam" id="PF00271">
    <property type="entry name" value="Helicase_C"/>
    <property type="match status" value="1"/>
</dbReference>
<dbReference type="GO" id="GO:0004386">
    <property type="term" value="F:helicase activity"/>
    <property type="evidence" value="ECO:0007669"/>
    <property type="project" value="UniProtKB-KW"/>
</dbReference>
<accession>A0A1I5QJN3</accession>
<dbReference type="AlphaFoldDB" id="A0A1I5QJN3"/>
<dbReference type="PANTHER" id="PTHR47396:SF1">
    <property type="entry name" value="ATP-DEPENDENT HELICASE IRC3-RELATED"/>
    <property type="match status" value="1"/>
</dbReference>
<dbReference type="PANTHER" id="PTHR47396">
    <property type="entry name" value="TYPE I RESTRICTION ENZYME ECOKI R PROTEIN"/>
    <property type="match status" value="1"/>
</dbReference>
<protein>
    <submittedName>
        <fullName evidence="2">Helicase conserved C-terminal domain-containing protein</fullName>
    </submittedName>
</protein>
<proteinExistence type="predicted"/>
<dbReference type="InterPro" id="IPR001650">
    <property type="entry name" value="Helicase_C-like"/>
</dbReference>
<evidence type="ECO:0000259" key="1">
    <source>
        <dbReference type="Pfam" id="PF00271"/>
    </source>
</evidence>
<dbReference type="Proteomes" id="UP000199227">
    <property type="component" value="Unassembled WGS sequence"/>
</dbReference>
<dbReference type="InterPro" id="IPR027417">
    <property type="entry name" value="P-loop_NTPase"/>
</dbReference>